<name>A0A644V3X3_9ZZZZ</name>
<dbReference type="AlphaFoldDB" id="A0A644V3X3"/>
<protein>
    <submittedName>
        <fullName evidence="1">Uncharacterized protein</fullName>
    </submittedName>
</protein>
<accession>A0A644V3X3</accession>
<reference evidence="1" key="1">
    <citation type="submission" date="2019-08" db="EMBL/GenBank/DDBJ databases">
        <authorList>
            <person name="Kucharzyk K."/>
            <person name="Murdoch R.W."/>
            <person name="Higgins S."/>
            <person name="Loffler F."/>
        </authorList>
    </citation>
    <scope>NUCLEOTIDE SEQUENCE</scope>
</reference>
<organism evidence="1">
    <name type="scientific">bioreactor metagenome</name>
    <dbReference type="NCBI Taxonomy" id="1076179"/>
    <lineage>
        <taxon>unclassified sequences</taxon>
        <taxon>metagenomes</taxon>
        <taxon>ecological metagenomes</taxon>
    </lineage>
</organism>
<evidence type="ECO:0000313" key="1">
    <source>
        <dbReference type="EMBL" id="MPL85543.1"/>
    </source>
</evidence>
<comment type="caution">
    <text evidence="1">The sequence shown here is derived from an EMBL/GenBank/DDBJ whole genome shotgun (WGS) entry which is preliminary data.</text>
</comment>
<gene>
    <name evidence="1" type="ORF">SDC9_31512</name>
</gene>
<sequence>MSIYYQMAQPLSEDAIFACGRKLLIAEGKISFTVSSDGIEVKFPTTRKIAAELDVPHYYVLPYFAGLEANGYLTRTERVGIFTTPAGSRRLFTGVSDEELNEIEGILGEKVLDALFERSK</sequence>
<dbReference type="EMBL" id="VSSQ01000207">
    <property type="protein sequence ID" value="MPL85543.1"/>
    <property type="molecule type" value="Genomic_DNA"/>
</dbReference>
<proteinExistence type="predicted"/>